<evidence type="ECO:0000256" key="3">
    <source>
        <dbReference type="ARBA" id="ARBA00022475"/>
    </source>
</evidence>
<evidence type="ECO:0000256" key="9">
    <source>
        <dbReference type="HAMAP-Rule" id="MF_00422"/>
    </source>
</evidence>
<dbReference type="Gene3D" id="1.20.5.1030">
    <property type="entry name" value="Preprotein translocase secy subunit"/>
    <property type="match status" value="1"/>
</dbReference>
<dbReference type="InterPro" id="IPR038379">
    <property type="entry name" value="SecE_sf"/>
</dbReference>
<dbReference type="HAMAP" id="MF_00422">
    <property type="entry name" value="SecE"/>
    <property type="match status" value="1"/>
</dbReference>
<keyword evidence="5 9" id="KW-0653">Protein transport</keyword>
<comment type="function">
    <text evidence="9">Essential subunit of the Sec protein translocation channel SecYEG. Clamps together the 2 halves of SecY. May contact the channel plug during translocation.</text>
</comment>
<evidence type="ECO:0000256" key="2">
    <source>
        <dbReference type="ARBA" id="ARBA00022448"/>
    </source>
</evidence>
<accession>A0A0R2P2S4</accession>
<dbReference type="Pfam" id="PF00584">
    <property type="entry name" value="SecE"/>
    <property type="match status" value="1"/>
</dbReference>
<dbReference type="PANTHER" id="PTHR33910:SF1">
    <property type="entry name" value="PROTEIN TRANSLOCASE SUBUNIT SECE"/>
    <property type="match status" value="1"/>
</dbReference>
<gene>
    <name evidence="9" type="primary">secE</name>
    <name evidence="10" type="ORF">ABR65_05645</name>
</gene>
<organism evidence="10 11">
    <name type="scientific">Actinobacteria bacterium BACL2 MAG-121220-bin52</name>
    <dbReference type="NCBI Taxonomy" id="1655573"/>
    <lineage>
        <taxon>Bacteria</taxon>
        <taxon>Bacillati</taxon>
        <taxon>Actinomycetota</taxon>
        <taxon>Actinomycetes</taxon>
        <taxon>Actinomycetes incertae sedis</taxon>
        <taxon>ac1 cluster</taxon>
    </lineage>
</organism>
<evidence type="ECO:0000256" key="8">
    <source>
        <dbReference type="ARBA" id="ARBA00023136"/>
    </source>
</evidence>
<comment type="similarity">
    <text evidence="9">Belongs to the SecE/SEC61-gamma family.</text>
</comment>
<evidence type="ECO:0000256" key="4">
    <source>
        <dbReference type="ARBA" id="ARBA00022692"/>
    </source>
</evidence>
<keyword evidence="4 9" id="KW-0812">Transmembrane</keyword>
<evidence type="ECO:0000256" key="1">
    <source>
        <dbReference type="ARBA" id="ARBA00004370"/>
    </source>
</evidence>
<evidence type="ECO:0000313" key="11">
    <source>
        <dbReference type="Proteomes" id="UP000054017"/>
    </source>
</evidence>
<dbReference type="InterPro" id="IPR001901">
    <property type="entry name" value="Translocase_SecE/Sec61-g"/>
</dbReference>
<keyword evidence="2 9" id="KW-0813">Transport</keyword>
<keyword evidence="8 9" id="KW-0472">Membrane</keyword>
<evidence type="ECO:0000313" key="10">
    <source>
        <dbReference type="EMBL" id="KRO32350.1"/>
    </source>
</evidence>
<sequence>MSENSESKELGFFSRIALFYRQVINELRKVVWPSRNMLTTYTGVVLVFVAFVIAVVSVFDLGLTRLVFFIFGD</sequence>
<dbReference type="GO" id="GO:0005886">
    <property type="term" value="C:plasma membrane"/>
    <property type="evidence" value="ECO:0007669"/>
    <property type="project" value="UniProtKB-SubCell"/>
</dbReference>
<dbReference type="GO" id="GO:0006605">
    <property type="term" value="P:protein targeting"/>
    <property type="evidence" value="ECO:0007669"/>
    <property type="project" value="UniProtKB-UniRule"/>
</dbReference>
<dbReference type="GO" id="GO:0065002">
    <property type="term" value="P:intracellular protein transmembrane transport"/>
    <property type="evidence" value="ECO:0007669"/>
    <property type="project" value="UniProtKB-UniRule"/>
</dbReference>
<dbReference type="NCBIfam" id="TIGR00964">
    <property type="entry name" value="secE_bact"/>
    <property type="match status" value="1"/>
</dbReference>
<dbReference type="GO" id="GO:0008320">
    <property type="term" value="F:protein transmembrane transporter activity"/>
    <property type="evidence" value="ECO:0007669"/>
    <property type="project" value="UniProtKB-UniRule"/>
</dbReference>
<keyword evidence="7 9" id="KW-0811">Translocation</keyword>
<name>A0A0R2P2S4_9ACTN</name>
<protein>
    <recommendedName>
        <fullName evidence="9">Protein translocase subunit SecE</fullName>
    </recommendedName>
</protein>
<proteinExistence type="inferred from homology"/>
<keyword evidence="3 9" id="KW-1003">Cell membrane</keyword>
<comment type="caution">
    <text evidence="10">The sequence shown here is derived from an EMBL/GenBank/DDBJ whole genome shotgun (WGS) entry which is preliminary data.</text>
</comment>
<comment type="subcellular location">
    <subcellularLocation>
        <location evidence="9">Cell membrane</location>
        <topology evidence="9">Single-pass membrane protein</topology>
    </subcellularLocation>
    <subcellularLocation>
        <location evidence="1">Membrane</location>
    </subcellularLocation>
</comment>
<dbReference type="PANTHER" id="PTHR33910">
    <property type="entry name" value="PROTEIN TRANSLOCASE SUBUNIT SECE"/>
    <property type="match status" value="1"/>
</dbReference>
<dbReference type="EMBL" id="LIAX01000163">
    <property type="protein sequence ID" value="KRO32350.1"/>
    <property type="molecule type" value="Genomic_DNA"/>
</dbReference>
<comment type="subunit">
    <text evidence="9">Component of the Sec protein translocase complex. Heterotrimer consisting of SecY, SecE and SecG subunits. The heterotrimers can form oligomers, although 1 heterotrimer is thought to be able to translocate proteins. Interacts with the ribosome. Interacts with SecDF, and other proteins may be involved. Interacts with SecA.</text>
</comment>
<dbReference type="GO" id="GO:0009306">
    <property type="term" value="P:protein secretion"/>
    <property type="evidence" value="ECO:0007669"/>
    <property type="project" value="UniProtKB-UniRule"/>
</dbReference>
<dbReference type="GO" id="GO:0043952">
    <property type="term" value="P:protein transport by the Sec complex"/>
    <property type="evidence" value="ECO:0007669"/>
    <property type="project" value="UniProtKB-UniRule"/>
</dbReference>
<dbReference type="InterPro" id="IPR005807">
    <property type="entry name" value="SecE_bac"/>
</dbReference>
<keyword evidence="6 9" id="KW-1133">Transmembrane helix</keyword>
<dbReference type="AlphaFoldDB" id="A0A0R2P2S4"/>
<dbReference type="Proteomes" id="UP000054017">
    <property type="component" value="Unassembled WGS sequence"/>
</dbReference>
<evidence type="ECO:0000256" key="5">
    <source>
        <dbReference type="ARBA" id="ARBA00022927"/>
    </source>
</evidence>
<evidence type="ECO:0000256" key="6">
    <source>
        <dbReference type="ARBA" id="ARBA00022989"/>
    </source>
</evidence>
<evidence type="ECO:0000256" key="7">
    <source>
        <dbReference type="ARBA" id="ARBA00023010"/>
    </source>
</evidence>
<feature type="transmembrane region" description="Helical" evidence="9">
    <location>
        <begin position="38"/>
        <end position="59"/>
    </location>
</feature>
<reference evidence="10 11" key="1">
    <citation type="submission" date="2015-10" db="EMBL/GenBank/DDBJ databases">
        <title>Metagenome-Assembled Genomes uncover a global brackish microbiome.</title>
        <authorList>
            <person name="Hugerth L.W."/>
            <person name="Larsson J."/>
            <person name="Alneberg J."/>
            <person name="Lindh M.V."/>
            <person name="Legrand C."/>
            <person name="Pinhassi J."/>
            <person name="Andersson A.F."/>
        </authorList>
    </citation>
    <scope>NUCLEOTIDE SEQUENCE [LARGE SCALE GENOMIC DNA]</scope>
    <source>
        <strain evidence="10">BACL2 MAG-121220-bin52</strain>
    </source>
</reference>